<protein>
    <submittedName>
        <fullName evidence="1">Uncharacterized protein</fullName>
    </submittedName>
</protein>
<organism evidence="1">
    <name type="scientific">viral metagenome</name>
    <dbReference type="NCBI Taxonomy" id="1070528"/>
    <lineage>
        <taxon>unclassified sequences</taxon>
        <taxon>metagenomes</taxon>
        <taxon>organismal metagenomes</taxon>
    </lineage>
</organism>
<proteinExistence type="predicted"/>
<dbReference type="AlphaFoldDB" id="A0A6M3K0B7"/>
<reference evidence="1" key="1">
    <citation type="submission" date="2020-03" db="EMBL/GenBank/DDBJ databases">
        <title>The deep terrestrial virosphere.</title>
        <authorList>
            <person name="Holmfeldt K."/>
            <person name="Nilsson E."/>
            <person name="Simone D."/>
            <person name="Lopez-Fernandez M."/>
            <person name="Wu X."/>
            <person name="de Brujin I."/>
            <person name="Lundin D."/>
            <person name="Andersson A."/>
            <person name="Bertilsson S."/>
            <person name="Dopson M."/>
        </authorList>
    </citation>
    <scope>NUCLEOTIDE SEQUENCE</scope>
    <source>
        <strain evidence="1">MM415A01688</strain>
        <strain evidence="2">MM415B02150</strain>
    </source>
</reference>
<name>A0A6M3K0B7_9ZZZZ</name>
<accession>A0A6M3K0B7</accession>
<sequence length="73" mass="8299">MNTIVKDKKTDREIPLLPKKDCKYCYGRGWLAYIHPSATQMRVVKPCHCVGYLVSAQELEGKWGSDATQKTVI</sequence>
<evidence type="ECO:0000313" key="1">
    <source>
        <dbReference type="EMBL" id="QJA75846.1"/>
    </source>
</evidence>
<dbReference type="EMBL" id="MT142188">
    <property type="protein sequence ID" value="QJA75846.1"/>
    <property type="molecule type" value="Genomic_DNA"/>
</dbReference>
<dbReference type="EMBL" id="MT142609">
    <property type="protein sequence ID" value="QJA86007.1"/>
    <property type="molecule type" value="Genomic_DNA"/>
</dbReference>
<evidence type="ECO:0000313" key="2">
    <source>
        <dbReference type="EMBL" id="QJA86007.1"/>
    </source>
</evidence>
<gene>
    <name evidence="1" type="ORF">MM415A01688_0011</name>
    <name evidence="2" type="ORF">MM415B02150_0012</name>
</gene>